<gene>
    <name evidence="1" type="ORF">CWO92_10300</name>
</gene>
<evidence type="ECO:0000313" key="2">
    <source>
        <dbReference type="Proteomes" id="UP000233440"/>
    </source>
</evidence>
<dbReference type="SUPFAM" id="SSF100985">
    <property type="entry name" value="Sporulation inhibitor Sda"/>
    <property type="match status" value="1"/>
</dbReference>
<organism evidence="1 2">
    <name type="scientific">Heyndrickxia camelliae</name>
    <dbReference type="NCBI Taxonomy" id="1707093"/>
    <lineage>
        <taxon>Bacteria</taxon>
        <taxon>Bacillati</taxon>
        <taxon>Bacillota</taxon>
        <taxon>Bacilli</taxon>
        <taxon>Bacillales</taxon>
        <taxon>Bacillaceae</taxon>
        <taxon>Heyndrickxia</taxon>
    </lineage>
</organism>
<keyword evidence="2" id="KW-1185">Reference proteome</keyword>
<dbReference type="Proteomes" id="UP000233440">
    <property type="component" value="Unassembled WGS sequence"/>
</dbReference>
<dbReference type="InterPro" id="IPR036916">
    <property type="entry name" value="Sda_sf"/>
</dbReference>
<protein>
    <submittedName>
        <fullName evidence="1">Sporulation histidine kinase inhibitor Sda</fullName>
    </submittedName>
</protein>
<evidence type="ECO:0000313" key="1">
    <source>
        <dbReference type="EMBL" id="PKR85143.1"/>
    </source>
</evidence>
<dbReference type="AlphaFoldDB" id="A0A2N3LKT0"/>
<name>A0A2N3LKT0_9BACI</name>
<dbReference type="EMBL" id="PIQO01000006">
    <property type="protein sequence ID" value="PKR85143.1"/>
    <property type="molecule type" value="Genomic_DNA"/>
</dbReference>
<dbReference type="OrthoDB" id="2933732at2"/>
<sequence>MRKLSDELLIESYFKAKELRLSQDFIRLIELEIHRRSLTQKIKISS</sequence>
<dbReference type="Pfam" id="PF08970">
    <property type="entry name" value="Sda"/>
    <property type="match status" value="1"/>
</dbReference>
<reference evidence="1 2" key="1">
    <citation type="submission" date="2017-11" db="EMBL/GenBank/DDBJ databases">
        <title>Bacillus camelliae sp. nov., isolated from pu'er tea.</title>
        <authorList>
            <person name="Niu L."/>
        </authorList>
    </citation>
    <scope>NUCLEOTIDE SEQUENCE [LARGE SCALE GENOMIC DNA]</scope>
    <source>
        <strain evidence="1 2">7578-1</strain>
    </source>
</reference>
<accession>A0A2N3LKT0</accession>
<comment type="caution">
    <text evidence="1">The sequence shown here is derived from an EMBL/GenBank/DDBJ whole genome shotgun (WGS) entry which is preliminary data.</text>
</comment>
<dbReference type="Gene3D" id="1.10.287.1100">
    <property type="entry name" value="Sporulation inhibitor A"/>
    <property type="match status" value="1"/>
</dbReference>
<proteinExistence type="predicted"/>
<dbReference type="RefSeq" id="WP_101354122.1">
    <property type="nucleotide sequence ID" value="NZ_PIQO01000006.1"/>
</dbReference>
<dbReference type="InterPro" id="IPR015064">
    <property type="entry name" value="Sda"/>
</dbReference>